<accession>A0A9E7N4B8</accession>
<proteinExistence type="predicted"/>
<reference evidence="2" key="1">
    <citation type="submission" date="2022-04" db="EMBL/GenBank/DDBJ databases">
        <authorList>
            <person name="Friedrich I."/>
            <person name="Schneider D."/>
            <person name="Poehlein A."/>
            <person name="Hertel R."/>
            <person name="Daniel R."/>
        </authorList>
    </citation>
    <scope>NUCLEOTIDE SEQUENCE</scope>
</reference>
<dbReference type="Proteomes" id="UP001055634">
    <property type="component" value="Segment"/>
</dbReference>
<dbReference type="EMBL" id="ON529850">
    <property type="protein sequence ID" value="UTC28287.1"/>
    <property type="molecule type" value="Genomic_DNA"/>
</dbReference>
<sequence>MYCILISTARRIGKKPGLRLGWVTKVNPDGTVRALGAPITFARDMPKWTKTPRTYRPQDIAQLFGKNVRPNKAEVEAIRRRQRPYDPQAGQFDQMGFSHAD</sequence>
<evidence type="ECO:0000256" key="1">
    <source>
        <dbReference type="SAM" id="MobiDB-lite"/>
    </source>
</evidence>
<evidence type="ECO:0000313" key="2">
    <source>
        <dbReference type="EMBL" id="UTC28287.1"/>
    </source>
</evidence>
<organism evidence="2 3">
    <name type="scientific">Brevundimonas phage vB_BpoS-Gurke</name>
    <dbReference type="NCBI Taxonomy" id="2948599"/>
    <lineage>
        <taxon>Viruses</taxon>
        <taxon>Duplodnaviria</taxon>
        <taxon>Heunggongvirae</taxon>
        <taxon>Uroviricota</taxon>
        <taxon>Caudoviricetes</taxon>
        <taxon>Jeanschmidtviridae</taxon>
        <taxon>Kikimoravirus</taxon>
        <taxon>Kikimoravirus gurke</taxon>
    </lineage>
</organism>
<feature type="region of interest" description="Disordered" evidence="1">
    <location>
        <begin position="77"/>
        <end position="101"/>
    </location>
</feature>
<gene>
    <name evidence="2" type="ORF">GURKE_02560</name>
</gene>
<name>A0A9E7N4B8_9CAUD</name>
<protein>
    <submittedName>
        <fullName evidence="2">Uncharacterized protein</fullName>
    </submittedName>
</protein>
<keyword evidence="3" id="KW-1185">Reference proteome</keyword>
<evidence type="ECO:0000313" key="3">
    <source>
        <dbReference type="Proteomes" id="UP001055634"/>
    </source>
</evidence>